<dbReference type="Pfam" id="PF00535">
    <property type="entry name" value="Glycos_transf_2"/>
    <property type="match status" value="1"/>
</dbReference>
<protein>
    <submittedName>
        <fullName evidence="5">Glycosyltransferase</fullName>
    </submittedName>
</protein>
<evidence type="ECO:0000256" key="3">
    <source>
        <dbReference type="ARBA" id="ARBA00022679"/>
    </source>
</evidence>
<name>A0A939ESJ1_9HYPH</name>
<dbReference type="PANTHER" id="PTHR43179">
    <property type="entry name" value="RHAMNOSYLTRANSFERASE WBBL"/>
    <property type="match status" value="1"/>
</dbReference>
<evidence type="ECO:0000313" key="5">
    <source>
        <dbReference type="EMBL" id="MBO0346818.1"/>
    </source>
</evidence>
<dbReference type="RefSeq" id="WP_206942975.1">
    <property type="nucleotide sequence ID" value="NZ_JAFLNF010000007.1"/>
</dbReference>
<dbReference type="InterPro" id="IPR001173">
    <property type="entry name" value="Glyco_trans_2-like"/>
</dbReference>
<comment type="similarity">
    <text evidence="1">Belongs to the glycosyltransferase 2 family.</text>
</comment>
<comment type="caution">
    <text evidence="5">The sequence shown here is derived from an EMBL/GenBank/DDBJ whole genome shotgun (WGS) entry which is preliminary data.</text>
</comment>
<organism evidence="5 6">
    <name type="scientific">Roseibium limicola</name>
    <dbReference type="NCBI Taxonomy" id="2816037"/>
    <lineage>
        <taxon>Bacteria</taxon>
        <taxon>Pseudomonadati</taxon>
        <taxon>Pseudomonadota</taxon>
        <taxon>Alphaproteobacteria</taxon>
        <taxon>Hyphomicrobiales</taxon>
        <taxon>Stappiaceae</taxon>
        <taxon>Roseibium</taxon>
    </lineage>
</organism>
<gene>
    <name evidence="5" type="ORF">J0X15_16445</name>
</gene>
<proteinExistence type="inferred from homology"/>
<evidence type="ECO:0000313" key="6">
    <source>
        <dbReference type="Proteomes" id="UP000664779"/>
    </source>
</evidence>
<dbReference type="InterPro" id="IPR029044">
    <property type="entry name" value="Nucleotide-diphossugar_trans"/>
</dbReference>
<evidence type="ECO:0000256" key="1">
    <source>
        <dbReference type="ARBA" id="ARBA00006739"/>
    </source>
</evidence>
<dbReference type="Gene3D" id="3.90.550.10">
    <property type="entry name" value="Spore Coat Polysaccharide Biosynthesis Protein SpsA, Chain A"/>
    <property type="match status" value="1"/>
</dbReference>
<keyword evidence="6" id="KW-1185">Reference proteome</keyword>
<feature type="domain" description="Glycosyltransferase 2-like" evidence="4">
    <location>
        <begin position="83"/>
        <end position="259"/>
    </location>
</feature>
<accession>A0A939ESJ1</accession>
<dbReference type="AlphaFoldDB" id="A0A939ESJ1"/>
<keyword evidence="3" id="KW-0808">Transferase</keyword>
<dbReference type="SUPFAM" id="SSF53756">
    <property type="entry name" value="UDP-Glycosyltransferase/glycogen phosphorylase"/>
    <property type="match status" value="1"/>
</dbReference>
<evidence type="ECO:0000256" key="2">
    <source>
        <dbReference type="ARBA" id="ARBA00022676"/>
    </source>
</evidence>
<evidence type="ECO:0000259" key="4">
    <source>
        <dbReference type="Pfam" id="PF00535"/>
    </source>
</evidence>
<dbReference type="EMBL" id="JAFLNF010000007">
    <property type="protein sequence ID" value="MBO0346818.1"/>
    <property type="molecule type" value="Genomic_DNA"/>
</dbReference>
<dbReference type="SUPFAM" id="SSF53448">
    <property type="entry name" value="Nucleotide-diphospho-sugar transferases"/>
    <property type="match status" value="1"/>
</dbReference>
<keyword evidence="2" id="KW-0328">Glycosyltransferase</keyword>
<dbReference type="Gene3D" id="3.40.50.2000">
    <property type="entry name" value="Glycogen Phosphorylase B"/>
    <property type="match status" value="1"/>
</dbReference>
<dbReference type="GO" id="GO:0016757">
    <property type="term" value="F:glycosyltransferase activity"/>
    <property type="evidence" value="ECO:0007669"/>
    <property type="project" value="UniProtKB-KW"/>
</dbReference>
<dbReference type="PANTHER" id="PTHR43179:SF12">
    <property type="entry name" value="GALACTOFURANOSYLTRANSFERASE GLFT2"/>
    <property type="match status" value="1"/>
</dbReference>
<dbReference type="Proteomes" id="UP000664779">
    <property type="component" value="Unassembled WGS sequence"/>
</dbReference>
<sequence length="724" mass="80588">MTFGWKENRSPSPYFDLKYYQQSNPELAEDEFPLAHYVRTGGGRTGRANPVSNTSWFTPRAPSGEQWASVPSACHETSTRTVVIIPVYKGYDETLASVYHALASRGGAPYSLLVVNDKSPDPELASKLEALAADGLFDYAENPHNLGFVRTINRALTELSGDHDVILLNSDAYVFPGWFDRIIAHADRHPDVATITPLSNNATICSYPKTIEDNNLALEVAPDELDRLAAEANAGESADVPTGVGFCFYMRRTVIEEIGGLDAQTFKIGYGEENDFCVRAMQAGYRNIVAGDVFVFHSGSVSFAAIKNENYTNGLAALAKKHPSYDRMVFNHINADPELRLRRNFDAARLRRALSGCTVFVTHRWSGGIDTYLAHEWAQLKARGEGYIILRVHEDHFVSIETDLVEGLFVPNLKHIDLRFDFAFVAEFLNSLSPSRIHLNSFAGLTWEWHRALLNCLGALGTPLTYIGHDYAPISHYYQLLRPDNVYEGPHPTLERLTEWGRMKDQSGSVDICDPAERQAVYRAFFKKVERIILPSMAARDIYAHYFPEAKLNVVEHLDHLPETAWAERRSDDGIIRIAVVGAIGTHKGYDVLLGLAADAKNRSLPIEYHLIGYSRDDGLLGLQGVKMHGRFSTEAEAMAHLDAMAPDMMLVPSIWPETFCYTLSMALKKGIPPVVFDLGAQGERVADLPWGKVLPQSLAAQPPVLSDALLELPIAELWAKRSR</sequence>
<reference evidence="5" key="1">
    <citation type="submission" date="2021-03" db="EMBL/GenBank/DDBJ databases">
        <title>Roseibium sp. CAU 1637 isolated from Incheon.</title>
        <authorList>
            <person name="Kim W."/>
        </authorList>
    </citation>
    <scope>NUCLEOTIDE SEQUENCE</scope>
    <source>
        <strain evidence="5">CAU 1637</strain>
    </source>
</reference>